<evidence type="ECO:0000313" key="2">
    <source>
        <dbReference type="EMBL" id="GFD00301.1"/>
    </source>
</evidence>
<sequence>EQSIPSHVVYAGSDREHMDLDVADVSPQPSTKQLDEGFITMVYPKSDSKEESEKVMLGADEGGQSERQAGPDPGAQAEGQTGSDADAQDESQAGSNLDETSHLNLPRNN</sequence>
<dbReference type="EMBL" id="BKCJ011183926">
    <property type="protein sequence ID" value="GFD00301.1"/>
    <property type="molecule type" value="Genomic_DNA"/>
</dbReference>
<organism evidence="2">
    <name type="scientific">Tanacetum cinerariifolium</name>
    <name type="common">Dalmatian daisy</name>
    <name type="synonym">Chrysanthemum cinerariifolium</name>
    <dbReference type="NCBI Taxonomy" id="118510"/>
    <lineage>
        <taxon>Eukaryota</taxon>
        <taxon>Viridiplantae</taxon>
        <taxon>Streptophyta</taxon>
        <taxon>Embryophyta</taxon>
        <taxon>Tracheophyta</taxon>
        <taxon>Spermatophyta</taxon>
        <taxon>Magnoliopsida</taxon>
        <taxon>eudicotyledons</taxon>
        <taxon>Gunneridae</taxon>
        <taxon>Pentapetalae</taxon>
        <taxon>asterids</taxon>
        <taxon>campanulids</taxon>
        <taxon>Asterales</taxon>
        <taxon>Asteraceae</taxon>
        <taxon>Asteroideae</taxon>
        <taxon>Anthemideae</taxon>
        <taxon>Anthemidinae</taxon>
        <taxon>Tanacetum</taxon>
    </lineage>
</organism>
<dbReference type="AlphaFoldDB" id="A0A699SSP0"/>
<comment type="caution">
    <text evidence="2">The sequence shown here is derived from an EMBL/GenBank/DDBJ whole genome shotgun (WGS) entry which is preliminary data.</text>
</comment>
<name>A0A699SSP0_TANCI</name>
<protein>
    <submittedName>
        <fullName evidence="2">Uncharacterized protein</fullName>
    </submittedName>
</protein>
<reference evidence="2" key="1">
    <citation type="journal article" date="2019" name="Sci. Rep.">
        <title>Draft genome of Tanacetum cinerariifolium, the natural source of mosquito coil.</title>
        <authorList>
            <person name="Yamashiro T."/>
            <person name="Shiraishi A."/>
            <person name="Satake H."/>
            <person name="Nakayama K."/>
        </authorList>
    </citation>
    <scope>NUCLEOTIDE SEQUENCE</scope>
</reference>
<proteinExistence type="predicted"/>
<feature type="region of interest" description="Disordered" evidence="1">
    <location>
        <begin position="42"/>
        <end position="109"/>
    </location>
</feature>
<gene>
    <name evidence="2" type="ORF">Tci_872270</name>
</gene>
<feature type="compositionally biased region" description="Polar residues" evidence="1">
    <location>
        <begin position="90"/>
        <end position="109"/>
    </location>
</feature>
<accession>A0A699SSP0</accession>
<evidence type="ECO:0000256" key="1">
    <source>
        <dbReference type="SAM" id="MobiDB-lite"/>
    </source>
</evidence>
<feature type="non-terminal residue" evidence="2">
    <location>
        <position position="1"/>
    </location>
</feature>